<feature type="domain" description="Tyr recombinase" evidence="6">
    <location>
        <begin position="367"/>
        <end position="573"/>
    </location>
</feature>
<dbReference type="InterPro" id="IPR002104">
    <property type="entry name" value="Integrase_catalytic"/>
</dbReference>
<name>A0AA37MF83_9HYPH</name>
<dbReference type="Pfam" id="PF20172">
    <property type="entry name" value="DUF6538"/>
    <property type="match status" value="1"/>
</dbReference>
<dbReference type="PANTHER" id="PTHR30349:SF41">
    <property type="entry name" value="INTEGRASE_RECOMBINASE PROTEIN MJ0367-RELATED"/>
    <property type="match status" value="1"/>
</dbReference>
<dbReference type="EMBL" id="BPQM01000117">
    <property type="protein sequence ID" value="GJD80894.1"/>
    <property type="molecule type" value="Genomic_DNA"/>
</dbReference>
<evidence type="ECO:0000313" key="8">
    <source>
        <dbReference type="Proteomes" id="UP001055108"/>
    </source>
</evidence>
<dbReference type="CDD" id="cd01184">
    <property type="entry name" value="INT_C_like_1"/>
    <property type="match status" value="1"/>
</dbReference>
<dbReference type="RefSeq" id="WP_306423975.1">
    <property type="nucleotide sequence ID" value="NZ_BPQM01000117.1"/>
</dbReference>
<keyword evidence="8" id="KW-1185">Reference proteome</keyword>
<evidence type="ECO:0000256" key="3">
    <source>
        <dbReference type="ARBA" id="ARBA00023125"/>
    </source>
</evidence>
<keyword evidence="3" id="KW-0238">DNA-binding</keyword>
<evidence type="ECO:0000256" key="4">
    <source>
        <dbReference type="ARBA" id="ARBA00023172"/>
    </source>
</evidence>
<dbReference type="GO" id="GO:0006310">
    <property type="term" value="P:DNA recombination"/>
    <property type="evidence" value="ECO:0007669"/>
    <property type="project" value="UniProtKB-KW"/>
</dbReference>
<keyword evidence="4" id="KW-0233">DNA recombination</keyword>
<feature type="region of interest" description="Disordered" evidence="5">
    <location>
        <begin position="202"/>
        <end position="225"/>
    </location>
</feature>
<comment type="caution">
    <text evidence="7">The sequence shown here is derived from an EMBL/GenBank/DDBJ whole genome shotgun (WGS) entry which is preliminary data.</text>
</comment>
<feature type="compositionally biased region" description="Low complexity" evidence="5">
    <location>
        <begin position="208"/>
        <end position="225"/>
    </location>
</feature>
<dbReference type="AlphaFoldDB" id="A0AA37MF83"/>
<dbReference type="PANTHER" id="PTHR30349">
    <property type="entry name" value="PHAGE INTEGRASE-RELATED"/>
    <property type="match status" value="1"/>
</dbReference>
<proteinExistence type="inferred from homology"/>
<dbReference type="InterPro" id="IPR013762">
    <property type="entry name" value="Integrase-like_cat_sf"/>
</dbReference>
<evidence type="ECO:0000259" key="6">
    <source>
        <dbReference type="PROSITE" id="PS51898"/>
    </source>
</evidence>
<dbReference type="InterPro" id="IPR011010">
    <property type="entry name" value="DNA_brk_join_enz"/>
</dbReference>
<protein>
    <submittedName>
        <fullName evidence="7">Tyrosine recombinase XerC</fullName>
    </submittedName>
</protein>
<gene>
    <name evidence="7" type="primary">xerC_6</name>
    <name evidence="7" type="ORF">NBEOAGPD_4137</name>
</gene>
<dbReference type="InterPro" id="IPR050090">
    <property type="entry name" value="Tyrosine_recombinase_XerCD"/>
</dbReference>
<accession>A0AA37MF83</accession>
<comment type="similarity">
    <text evidence="1">Belongs to the 'phage' integrase family.</text>
</comment>
<dbReference type="PROSITE" id="PS51898">
    <property type="entry name" value="TYR_RECOMBINASE"/>
    <property type="match status" value="1"/>
</dbReference>
<dbReference type="Proteomes" id="UP001055108">
    <property type="component" value="Unassembled WGS sequence"/>
</dbReference>
<dbReference type="Gene3D" id="1.10.443.10">
    <property type="entry name" value="Intergrase catalytic core"/>
    <property type="match status" value="1"/>
</dbReference>
<dbReference type="GO" id="GO:0015074">
    <property type="term" value="P:DNA integration"/>
    <property type="evidence" value="ECO:0007669"/>
    <property type="project" value="UniProtKB-KW"/>
</dbReference>
<evidence type="ECO:0000313" key="7">
    <source>
        <dbReference type="EMBL" id="GJD80894.1"/>
    </source>
</evidence>
<keyword evidence="2" id="KW-0229">DNA integration</keyword>
<reference evidence="7" key="2">
    <citation type="submission" date="2021-08" db="EMBL/GenBank/DDBJ databases">
        <authorList>
            <person name="Tani A."/>
            <person name="Ola A."/>
            <person name="Ogura Y."/>
            <person name="Katsura K."/>
            <person name="Hayashi T."/>
        </authorList>
    </citation>
    <scope>NUCLEOTIDE SEQUENCE</scope>
    <source>
        <strain evidence="7">NBRC 103626</strain>
    </source>
</reference>
<dbReference type="SUPFAM" id="SSF56349">
    <property type="entry name" value="DNA breaking-rejoining enzymes"/>
    <property type="match status" value="1"/>
</dbReference>
<organism evidence="7 8">
    <name type="scientific">Methylobacterium gregans</name>
    <dbReference type="NCBI Taxonomy" id="374424"/>
    <lineage>
        <taxon>Bacteria</taxon>
        <taxon>Pseudomonadati</taxon>
        <taxon>Pseudomonadota</taxon>
        <taxon>Alphaproteobacteria</taxon>
        <taxon>Hyphomicrobiales</taxon>
        <taxon>Methylobacteriaceae</taxon>
        <taxon>Methylobacterium</taxon>
    </lineage>
</organism>
<reference evidence="7" key="1">
    <citation type="journal article" date="2016" name="Front. Microbiol.">
        <title>Genome Sequence of the Piezophilic, Mesophilic Sulfate-Reducing Bacterium Desulfovibrio indicus J2T.</title>
        <authorList>
            <person name="Cao J."/>
            <person name="Maignien L."/>
            <person name="Shao Z."/>
            <person name="Alain K."/>
            <person name="Jebbar M."/>
        </authorList>
    </citation>
    <scope>NUCLEOTIDE SEQUENCE</scope>
    <source>
        <strain evidence="7">NBRC 103626</strain>
    </source>
</reference>
<evidence type="ECO:0000256" key="2">
    <source>
        <dbReference type="ARBA" id="ARBA00022908"/>
    </source>
</evidence>
<dbReference type="Pfam" id="PF00589">
    <property type="entry name" value="Phage_integrase"/>
    <property type="match status" value="1"/>
</dbReference>
<dbReference type="GO" id="GO:0003677">
    <property type="term" value="F:DNA binding"/>
    <property type="evidence" value="ECO:0007669"/>
    <property type="project" value="UniProtKB-KW"/>
</dbReference>
<sequence length="589" mass="64673">MGGLANLVLRGRVFYFRRRVPADLRERLGRRELVRSLGTVDPRAARSNACRLYLASEGLFTGLRATPMLTDTELSRLVQDFYASVLQGDDAVRLARAEPLPSHLVAAKRDFYGKVAARAREALAGDGFGEAREIAASLLRRQGIATATFGVAEWNQVRQAVLKAGIDVAEAMQARCAGDFEHEPKDRRLKMALAALASEPAPAPAPAAPAAAPSASTSEPVAAEAATSKPLSELWPAFCEQQTVSGAWEGQTASQARATFRLFIDVCGDKATAAYTRADASRFRQQVERLPALYSKSPRYRGKSVAEVIALYAEDTGTTRGKPLTPKTIKRHFSALSTFWEAAEAGGEVGDNIFKGFRFGAAKKATEQRQMWEKEDLARLFATPIWTGCLSEQRRKTAGSLILRDEKFWLPLIAVFSGLRQEEICQLHVADVQQKEGIYFFDINDKGTRKLKNRSAARRVPVHAELIRLGLLDEVAARRRAGEPRLFPQLEGGGADGRLGHAYTKAFTRYRQDVGLYQSGLDFHSFRHSATTFMHQAGIHATVVDHVTGHVTAGETARYTKRSSLQQMQQAIDAIAIDVDLSALHRPPG</sequence>
<dbReference type="InterPro" id="IPR046668">
    <property type="entry name" value="DUF6538"/>
</dbReference>
<evidence type="ECO:0000256" key="1">
    <source>
        <dbReference type="ARBA" id="ARBA00008857"/>
    </source>
</evidence>
<evidence type="ECO:0000256" key="5">
    <source>
        <dbReference type="SAM" id="MobiDB-lite"/>
    </source>
</evidence>